<protein>
    <recommendedName>
        <fullName evidence="4">NACHT domain-containing protein</fullName>
    </recommendedName>
</protein>
<dbReference type="PANTHER" id="PTHR46312">
    <property type="entry name" value="NACHT DOMAIN-CONTAINING PROTEIN"/>
    <property type="match status" value="1"/>
</dbReference>
<dbReference type="Proteomes" id="UP001159427">
    <property type="component" value="Unassembled WGS sequence"/>
</dbReference>
<dbReference type="SMART" id="SM00368">
    <property type="entry name" value="LRR_RI"/>
    <property type="match status" value="5"/>
</dbReference>
<dbReference type="Pfam" id="PF05729">
    <property type="entry name" value="NACHT"/>
    <property type="match status" value="1"/>
</dbReference>
<evidence type="ECO:0000313" key="5">
    <source>
        <dbReference type="EMBL" id="CAH3015444.1"/>
    </source>
</evidence>
<name>A0ABN8LED3_9CNID</name>
<feature type="coiled-coil region" evidence="3">
    <location>
        <begin position="232"/>
        <end position="337"/>
    </location>
</feature>
<organism evidence="5 6">
    <name type="scientific">Porites evermanni</name>
    <dbReference type="NCBI Taxonomy" id="104178"/>
    <lineage>
        <taxon>Eukaryota</taxon>
        <taxon>Metazoa</taxon>
        <taxon>Cnidaria</taxon>
        <taxon>Anthozoa</taxon>
        <taxon>Hexacorallia</taxon>
        <taxon>Scleractinia</taxon>
        <taxon>Fungiina</taxon>
        <taxon>Poritidae</taxon>
        <taxon>Porites</taxon>
    </lineage>
</organism>
<dbReference type="PANTHER" id="PTHR46312:SF2">
    <property type="entry name" value="NUCLEOTIDE-BINDING OLIGOMERIZATION DOMAIN-CONTAINING PROTEIN 2-LIKE"/>
    <property type="match status" value="1"/>
</dbReference>
<reference evidence="5 6" key="1">
    <citation type="submission" date="2022-05" db="EMBL/GenBank/DDBJ databases">
        <authorList>
            <consortium name="Genoscope - CEA"/>
            <person name="William W."/>
        </authorList>
    </citation>
    <scope>NUCLEOTIDE SEQUENCE [LARGE SCALE GENOMIC DNA]</scope>
</reference>
<gene>
    <name evidence="5" type="ORF">PEVE_00016525</name>
</gene>
<dbReference type="InterPro" id="IPR007111">
    <property type="entry name" value="NACHT_NTPase"/>
</dbReference>
<dbReference type="SUPFAM" id="SSF52540">
    <property type="entry name" value="P-loop containing nucleoside triphosphate hydrolases"/>
    <property type="match status" value="1"/>
</dbReference>
<comment type="caution">
    <text evidence="5">The sequence shown here is derived from an EMBL/GenBank/DDBJ whole genome shotgun (WGS) entry which is preliminary data.</text>
</comment>
<dbReference type="InterPro" id="IPR027417">
    <property type="entry name" value="P-loop_NTPase"/>
</dbReference>
<proteinExistence type="predicted"/>
<evidence type="ECO:0000256" key="1">
    <source>
        <dbReference type="ARBA" id="ARBA00022741"/>
    </source>
</evidence>
<dbReference type="EMBL" id="CALNXI010000023">
    <property type="protein sequence ID" value="CAH3015444.1"/>
    <property type="molecule type" value="Genomic_DNA"/>
</dbReference>
<evidence type="ECO:0000256" key="2">
    <source>
        <dbReference type="ARBA" id="ARBA00022840"/>
    </source>
</evidence>
<dbReference type="Gene3D" id="3.80.10.10">
    <property type="entry name" value="Ribonuclease Inhibitor"/>
    <property type="match status" value="3"/>
</dbReference>
<evidence type="ECO:0000259" key="4">
    <source>
        <dbReference type="PROSITE" id="PS50837"/>
    </source>
</evidence>
<evidence type="ECO:0000256" key="3">
    <source>
        <dbReference type="SAM" id="Coils"/>
    </source>
</evidence>
<dbReference type="InterPro" id="IPR032675">
    <property type="entry name" value="LRR_dom_sf"/>
</dbReference>
<dbReference type="Gene3D" id="3.40.50.300">
    <property type="entry name" value="P-loop containing nucleotide triphosphate hydrolases"/>
    <property type="match status" value="1"/>
</dbReference>
<feature type="domain" description="NACHT" evidence="4">
    <location>
        <begin position="431"/>
        <end position="558"/>
    </location>
</feature>
<keyword evidence="1" id="KW-0547">Nucleotide-binding</keyword>
<keyword evidence="6" id="KW-1185">Reference proteome</keyword>
<evidence type="ECO:0000313" key="6">
    <source>
        <dbReference type="Proteomes" id="UP001159427"/>
    </source>
</evidence>
<sequence>MMMVSDEEKRWIVVGIAMNKVAAPVLRHAVKQGMDANYANLDRHCQLLHPPCTLKTLTHGVVRADPILKNLKFQNINNNHLVHGVCNYNFNINSSLDLAKLYLPGYLAQFSGFDDSLDMTAILHLLGFRNYIPAAVFSLYSQASADDVRKNVRNKWGHVDVTEWTDALFNDCFDKLKTLVRSLGLTAGVEKETLDQLDDWQTKGCQLIMGHAVDRDLLCLVQDEVKDLIKDYNTINSQLNVHNKQIAQLEVNVATLKDQDERKETRLVEHHKRLEALEEKLQEESENRSKEITKVLERLVSFEAQLSIRLQVVEGKVEQLEQTQTKTDDRVGQLEQRQTNTVCQVELLKHKPSCMKSFDLNSCRSKLEDHYQKTATVPTSVWSEKSVVDIHQIYTRLSWVKEEQTSTGTTQSELKHYTELFTANKNGVSPKRILVQGQTGIGKSTFVKKLLVDWVGVNKRTGDEQAAVLKNFELVVAVNLKEVSKCQSLRDVIRKSNVFAKEDKYMTEGLVDYITNNQEKVLLIFDGYDEYRCGRDSEIYEIFSGNNLRSCSVLLTTRISKADELRGGEDLHAEIIGFSGVDRECFMRRFLNSDEVSKLEYHLYERQLEELAKVPLLLLFFCILWKKGQSKSFPKSKTKLYVDIVQFILNHSHSKKKGDKTKTKQYVELKSFKEILSEIGKVALQCLLKDDHLFEYSQLSDSVRCDESVFIGLLQITEYSETLRPVGMVSFIHKSIQEFLAAWYITYRCIPEGGNLGEIGVKLEECLDLQSVFQFICGLSDDGALAALRHFKSVRISDPSLDLSKAIPHGGNKTNASLNIVTSRQWKFNEMVLNSFEEVESKAEFSRICLDCLGSVLVSSTRSLPKDLLIKATDTNSFSLISRKIGESLNKIVKILASKSSKTFNVAGSLEKLVNSFHTSECNCWFASILCFRNGQVYFYITDLTLDCLPHAKLFIDKVNFSFLSSALNFLRNLDFSLTEYFTDSICHLLKQVSNPHRCFLSIKHCSLTSKGAVEFASLLPRFQKVSRLHLHLAECSAKAVSKLVAAIKHESLLELKLCEITLTPAVVESISQSIPELTALQILQMKGSSGCNLRLDIPVCSSFGALTITGLTENAAKAITRLFDVFKHKPVDEVELSVVKLTSTLADALGQLLPELSPLERLSISSLNKWSDEATTKLVSSIKTLEKLGLSKMNLTSAAAEAPGQLVPELSSFQALGLPLKRLRFRSFEVCSVESETAVTKLVACFKHKNLVQLYLHEINVTSAVAEALGQLLREPSPLQRLGLLGSDGCTLWLSFPVSIWNRLKLEIRGLTDSSAEVVSSLFEVIKIRTIKELELRNIALTSAVARALGQLLTELSALRILNIGSLTEFSDEAVTKLFASIKHKNLDLLYLNGINLTSAAAEALGQLLPELSALQTLSLGSLTECSDEGVTKLVASIKQKNLDGLYLRGINLTSAVAQALGRLLREPSSLQTLELCFSDGCNLWLSFAVFTWTKPTLKIRGLTESSAEVVLSLIEVIKNRTIEELELSNIALKSAAAGALAQLLPELSTVRTLHIDTSTECSYKAVTRLVATTKHKTLKELYLPEINLTPAAAEALGQSLPELSSLRTLTISDSDVCSLQHKELGALFRRFNRPSSLTELSITGVSARGNLGSIANNLCFFPSLMILRLEKLDMCEADLSDLLKNLKFTPDLRSLSLCGNPLGHAVRSMIPYLIEQQKLEVVCFRRRDCSEEDLKYVQEAVKEKRPQLKIETSRWLR</sequence>
<accession>A0ABN8LED3</accession>
<dbReference type="SUPFAM" id="SSF52047">
    <property type="entry name" value="RNI-like"/>
    <property type="match status" value="3"/>
</dbReference>
<keyword evidence="2" id="KW-0067">ATP-binding</keyword>
<dbReference type="PROSITE" id="PS50837">
    <property type="entry name" value="NACHT"/>
    <property type="match status" value="1"/>
</dbReference>
<keyword evidence="3" id="KW-0175">Coiled coil</keyword>